<proteinExistence type="predicted"/>
<evidence type="ECO:0000313" key="2">
    <source>
        <dbReference type="Proteomes" id="UP001054945"/>
    </source>
</evidence>
<dbReference type="AlphaFoldDB" id="A0AAV4PUD5"/>
<evidence type="ECO:0000313" key="1">
    <source>
        <dbReference type="EMBL" id="GIY00526.1"/>
    </source>
</evidence>
<organism evidence="1 2">
    <name type="scientific">Caerostris extrusa</name>
    <name type="common">Bark spider</name>
    <name type="synonym">Caerostris bankana</name>
    <dbReference type="NCBI Taxonomy" id="172846"/>
    <lineage>
        <taxon>Eukaryota</taxon>
        <taxon>Metazoa</taxon>
        <taxon>Ecdysozoa</taxon>
        <taxon>Arthropoda</taxon>
        <taxon>Chelicerata</taxon>
        <taxon>Arachnida</taxon>
        <taxon>Araneae</taxon>
        <taxon>Araneomorphae</taxon>
        <taxon>Entelegynae</taxon>
        <taxon>Araneoidea</taxon>
        <taxon>Araneidae</taxon>
        <taxon>Caerostris</taxon>
    </lineage>
</organism>
<dbReference type="EMBL" id="BPLR01005189">
    <property type="protein sequence ID" value="GIY00526.1"/>
    <property type="molecule type" value="Genomic_DNA"/>
</dbReference>
<sequence length="81" mass="9194">MNIDEITAFYSAAIFILRDLSDVISVEDTEMQLNQIAVRSSRRTLNINRKGHRETTHEGFITLLENSATIRSSLKNDVKAN</sequence>
<reference evidence="1 2" key="1">
    <citation type="submission" date="2021-06" db="EMBL/GenBank/DDBJ databases">
        <title>Caerostris extrusa draft genome.</title>
        <authorList>
            <person name="Kono N."/>
            <person name="Arakawa K."/>
        </authorList>
    </citation>
    <scope>NUCLEOTIDE SEQUENCE [LARGE SCALE GENOMIC DNA]</scope>
</reference>
<keyword evidence="2" id="KW-1185">Reference proteome</keyword>
<comment type="caution">
    <text evidence="1">The sequence shown here is derived from an EMBL/GenBank/DDBJ whole genome shotgun (WGS) entry which is preliminary data.</text>
</comment>
<name>A0AAV4PUD5_CAEEX</name>
<protein>
    <submittedName>
        <fullName evidence="1">Uncharacterized protein</fullName>
    </submittedName>
</protein>
<accession>A0AAV4PUD5</accession>
<dbReference type="Proteomes" id="UP001054945">
    <property type="component" value="Unassembled WGS sequence"/>
</dbReference>
<gene>
    <name evidence="1" type="ORF">CEXT_789641</name>
</gene>